<evidence type="ECO:0000313" key="1">
    <source>
        <dbReference type="EMBL" id="KAJ9109330.1"/>
    </source>
</evidence>
<proteinExistence type="predicted"/>
<comment type="caution">
    <text evidence="1">The sequence shown here is derived from an EMBL/GenBank/DDBJ whole genome shotgun (WGS) entry which is preliminary data.</text>
</comment>
<accession>A0ACC2WC51</accession>
<name>A0ACC2WC51_9TREE</name>
<keyword evidence="2" id="KW-1185">Reference proteome</keyword>
<organism evidence="1 2">
    <name type="scientific">Naganishia friedmannii</name>
    <dbReference type="NCBI Taxonomy" id="89922"/>
    <lineage>
        <taxon>Eukaryota</taxon>
        <taxon>Fungi</taxon>
        <taxon>Dikarya</taxon>
        <taxon>Basidiomycota</taxon>
        <taxon>Agaricomycotina</taxon>
        <taxon>Tremellomycetes</taxon>
        <taxon>Filobasidiales</taxon>
        <taxon>Filobasidiaceae</taxon>
        <taxon>Naganishia</taxon>
    </lineage>
</organism>
<reference evidence="1" key="1">
    <citation type="submission" date="2023-04" db="EMBL/GenBank/DDBJ databases">
        <title>Draft Genome sequencing of Naganishia species isolated from polar environments using Oxford Nanopore Technology.</title>
        <authorList>
            <person name="Leo P."/>
            <person name="Venkateswaran K."/>
        </authorList>
    </citation>
    <scope>NUCLEOTIDE SEQUENCE</scope>
    <source>
        <strain evidence="1">MNA-CCFEE 5423</strain>
    </source>
</reference>
<sequence>MSTPARQDTSRTGENGSGPGGANPSDTETNADGGAHQSEAEGGMDQHGDGEEDPEDGNQEGGGANTNVLEYLKRNTHTKAVEMFEKKKLEEEQAQGTSGSATANVSMTPADTSSRSQLPPDTTKPSIPKSSNITPAMPSTSTSSTQQRLVPTPGEGLPAKDLIKRNLPQAQASSASTSAYYLTPEFMAQAEDVINRHKAGAQAGAAATNSSIAQAVITSGGGGGAAAAGAQGMFGAQGVLLDSTDRIMGYVKLRQWVEAGLEGWKPELREILYPVFVHTFLDLIDSDLTQAAREFFARHMKFHETLHYVDLLQLKNVTSSAHLIVNPLVVRFRRNMYTVNLSRGSFGLLIGWLSDLGLEAIWDVSKDASRYKEAVRTIINQRLKLKVADSATPLSVSVIRENGFIDLVIPSQANATDDAPRTQSAPSTEEFNKANKGIVLGTKVISEKLQEHVDFEIKRLAKEGKVPGAEEEAEMEKEEKEKNDDADNDGDVEMRDATGVPDTEASSKAGKSIQQSASDKEVKEDNTGDEELIQPQYKNLVGPTTGGMFSPIDVQKELRAVADRRKRIKLGRMTRLGDDYGVSGYAKPSLPSVCAYTVFDNGEGTTSTAISQDATYMAAGSAESCIRLWNLRGQGLKTKPLQQDDGDEQEMNDHTNGEGEDAPTVRKLIGHSGPVYSLSFDPLGGSVAPPQHLLSSSQDGSVRLWGIETYKNLVVYKGHTDPVWAVEWGPLGAYFATASRDRTARLWVTDRVTPLRMFAGHLSDVDCLKFHPNSLYLATGSSDKTCRLWDVQRGECVRVFLGHNDAVDCLAISPDGRYLASASQDLTIKLWDMLHGQEIKTMSGHTQPITSLSFSAESSTLVSGGLDCTVRVWDVKTSGGLKKSLSNGINGALTGMEAPERTKRTPITTAQFTPRNLCLVAGTYVED</sequence>
<evidence type="ECO:0000313" key="2">
    <source>
        <dbReference type="Proteomes" id="UP001227268"/>
    </source>
</evidence>
<protein>
    <submittedName>
        <fullName evidence="1">Uncharacterized protein</fullName>
    </submittedName>
</protein>
<gene>
    <name evidence="1" type="ORF">QFC21_000659</name>
</gene>
<dbReference type="Proteomes" id="UP001227268">
    <property type="component" value="Unassembled WGS sequence"/>
</dbReference>
<dbReference type="EMBL" id="JASBWT010000001">
    <property type="protein sequence ID" value="KAJ9109330.1"/>
    <property type="molecule type" value="Genomic_DNA"/>
</dbReference>